<dbReference type="SUPFAM" id="SSF55961">
    <property type="entry name" value="Bet v1-like"/>
    <property type="match status" value="1"/>
</dbReference>
<name>A0A0D8HM01_9ACTN</name>
<evidence type="ECO:0000313" key="1">
    <source>
        <dbReference type="EMBL" id="KJF18854.1"/>
    </source>
</evidence>
<reference evidence="1 2" key="1">
    <citation type="submission" date="2015-01" db="EMBL/GenBank/DDBJ databases">
        <title>Draft genome of the acidophilic iron oxidizer Acidithrix ferrooxidans strain Py-F3.</title>
        <authorList>
            <person name="Poehlein A."/>
            <person name="Eisen S."/>
            <person name="Schloemann M."/>
            <person name="Johnson B.D."/>
            <person name="Daniel R."/>
            <person name="Muehling M."/>
        </authorList>
    </citation>
    <scope>NUCLEOTIDE SEQUENCE [LARGE SCALE GENOMIC DNA]</scope>
    <source>
        <strain evidence="1 2">Py-F3</strain>
    </source>
</reference>
<dbReference type="InterPro" id="IPR023393">
    <property type="entry name" value="START-like_dom_sf"/>
</dbReference>
<dbReference type="Proteomes" id="UP000032360">
    <property type="component" value="Unassembled WGS sequence"/>
</dbReference>
<gene>
    <name evidence="1" type="ORF">AXFE_02590</name>
</gene>
<dbReference type="RefSeq" id="WP_052604086.1">
    <property type="nucleotide sequence ID" value="NZ_JXYS01000004.1"/>
</dbReference>
<accession>A0A0D8HM01</accession>
<dbReference type="STRING" id="1280514.AXFE_02590"/>
<protein>
    <submittedName>
        <fullName evidence="1">Polyketide cyclase / dehydrase and lipid transport</fullName>
    </submittedName>
</protein>
<dbReference type="AlphaFoldDB" id="A0A0D8HM01"/>
<dbReference type="Gene3D" id="3.30.530.20">
    <property type="match status" value="1"/>
</dbReference>
<dbReference type="InterPro" id="IPR019587">
    <property type="entry name" value="Polyketide_cyclase/dehydratase"/>
</dbReference>
<dbReference type="EMBL" id="JXYS01000004">
    <property type="protein sequence ID" value="KJF18854.1"/>
    <property type="molecule type" value="Genomic_DNA"/>
</dbReference>
<keyword evidence="2" id="KW-1185">Reference proteome</keyword>
<dbReference type="OrthoDB" id="6624781at2"/>
<organism evidence="1 2">
    <name type="scientific">Acidithrix ferrooxidans</name>
    <dbReference type="NCBI Taxonomy" id="1280514"/>
    <lineage>
        <taxon>Bacteria</taxon>
        <taxon>Bacillati</taxon>
        <taxon>Actinomycetota</taxon>
        <taxon>Acidimicrobiia</taxon>
        <taxon>Acidimicrobiales</taxon>
        <taxon>Acidimicrobiaceae</taxon>
        <taxon>Acidithrix</taxon>
    </lineage>
</organism>
<proteinExistence type="predicted"/>
<sequence>MKNRVISESIEVNTSASNVFDLLAQPKKHSSFDGSNSVKGNISGPDRLYLGAKFSMSMKLGIPYRITNEVVEFEEGRIIAWRHWGHHIWRYELLELDASRCRVTETFDYRNARSPKMLELTKAPKTNQRSIIATLNRIAKLYS</sequence>
<dbReference type="Pfam" id="PF10604">
    <property type="entry name" value="Polyketide_cyc2"/>
    <property type="match status" value="1"/>
</dbReference>
<comment type="caution">
    <text evidence="1">The sequence shown here is derived from an EMBL/GenBank/DDBJ whole genome shotgun (WGS) entry which is preliminary data.</text>
</comment>
<evidence type="ECO:0000313" key="2">
    <source>
        <dbReference type="Proteomes" id="UP000032360"/>
    </source>
</evidence>